<dbReference type="EMBL" id="JAGSXJ010000009">
    <property type="protein sequence ID" value="KAH6688302.1"/>
    <property type="molecule type" value="Genomic_DNA"/>
</dbReference>
<feature type="compositionally biased region" description="Polar residues" evidence="1">
    <location>
        <begin position="11"/>
        <end position="25"/>
    </location>
</feature>
<dbReference type="GO" id="GO:0043130">
    <property type="term" value="F:ubiquitin binding"/>
    <property type="evidence" value="ECO:0007669"/>
    <property type="project" value="InterPro"/>
</dbReference>
<reference evidence="3" key="1">
    <citation type="journal article" date="2021" name="Nat. Commun.">
        <title>Genetic determinants of endophytism in the Arabidopsis root mycobiome.</title>
        <authorList>
            <person name="Mesny F."/>
            <person name="Miyauchi S."/>
            <person name="Thiergart T."/>
            <person name="Pickel B."/>
            <person name="Atanasova L."/>
            <person name="Karlsson M."/>
            <person name="Huettel B."/>
            <person name="Barry K.W."/>
            <person name="Haridas S."/>
            <person name="Chen C."/>
            <person name="Bauer D."/>
            <person name="Andreopoulos W."/>
            <person name="Pangilinan J."/>
            <person name="LaButti K."/>
            <person name="Riley R."/>
            <person name="Lipzen A."/>
            <person name="Clum A."/>
            <person name="Drula E."/>
            <person name="Henrissat B."/>
            <person name="Kohler A."/>
            <person name="Grigoriev I.V."/>
            <person name="Martin F.M."/>
            <person name="Hacquard S."/>
        </authorList>
    </citation>
    <scope>NUCLEOTIDE SEQUENCE</scope>
    <source>
        <strain evidence="3">MPI-SDFR-AT-0117</strain>
    </source>
</reference>
<dbReference type="AlphaFoldDB" id="A0A9P9ABN8"/>
<dbReference type="Gene3D" id="1.10.8.10">
    <property type="entry name" value="DNA helicase RuvA subunit, C-terminal domain"/>
    <property type="match status" value="1"/>
</dbReference>
<evidence type="ECO:0000313" key="3">
    <source>
        <dbReference type="EMBL" id="KAH6688302.1"/>
    </source>
</evidence>
<dbReference type="PANTHER" id="PTHR16461:SF5">
    <property type="entry name" value="TOLL-INTERACTING PROTEIN"/>
    <property type="match status" value="1"/>
</dbReference>
<feature type="region of interest" description="Disordered" evidence="1">
    <location>
        <begin position="168"/>
        <end position="203"/>
    </location>
</feature>
<feature type="region of interest" description="Disordered" evidence="1">
    <location>
        <begin position="407"/>
        <end position="430"/>
    </location>
</feature>
<sequence>MAAAPEKTTDKPTPSSPSGAESPTTARPLEMDDDDVQDTGIIGGDDSTNKNTTATAPAAAAAAADEPAPAKPPRPLTEAQKNEAILKEAFPTVDAGVIKAVLSASAGRIDPAFNALLEMTDPDAVKNEPAREEAPPPRPPRPSAPAQISQLEADELYARQLAEHWENVGAYEQRTSNRGQGSARTRQQQSGEQDKEHNFFEDDLPVIQEKLKQGFVETQGRVNSWITTMKKRFDDEFAEPEDDQVRTRPVQGHEQFPGPRPGQASRRSGDYERYDADPQVLSDDFAGMRFNPDGTPVRERGVNSPDMFRPPPPSKSPRSADGRKVAFRDSAEQIDVYGASPKLGPEDGASKTKSSKWQPLSSVDPNPISDNDPFSLGDSEDERETKDKAGVKEIKLDDNERLKQAAAEAMADSLVDSKTKPGEAAASKKD</sequence>
<feature type="compositionally biased region" description="Low complexity" evidence="1">
    <location>
        <begin position="54"/>
        <end position="67"/>
    </location>
</feature>
<dbReference type="FunFam" id="1.10.8.10:FF:000064">
    <property type="entry name" value="Similar to CUE domain-containing protein"/>
    <property type="match status" value="1"/>
</dbReference>
<evidence type="ECO:0000256" key="1">
    <source>
        <dbReference type="SAM" id="MobiDB-lite"/>
    </source>
</evidence>
<dbReference type="PROSITE" id="PS51140">
    <property type="entry name" value="CUE"/>
    <property type="match status" value="1"/>
</dbReference>
<dbReference type="Pfam" id="PF02845">
    <property type="entry name" value="CUE"/>
    <property type="match status" value="1"/>
</dbReference>
<feature type="region of interest" description="Disordered" evidence="1">
    <location>
        <begin position="120"/>
        <end position="147"/>
    </location>
</feature>
<dbReference type="CDD" id="cd14372">
    <property type="entry name" value="CUE_Cue5p_like"/>
    <property type="match status" value="1"/>
</dbReference>
<dbReference type="Proteomes" id="UP000770015">
    <property type="component" value="Unassembled WGS sequence"/>
</dbReference>
<dbReference type="SUPFAM" id="SSF46934">
    <property type="entry name" value="UBA-like"/>
    <property type="match status" value="1"/>
</dbReference>
<dbReference type="InterPro" id="IPR003892">
    <property type="entry name" value="CUE"/>
</dbReference>
<gene>
    <name evidence="3" type="ORF">F5X68DRAFT_205406</name>
</gene>
<dbReference type="GO" id="GO:0031624">
    <property type="term" value="F:ubiquitin conjugating enzyme binding"/>
    <property type="evidence" value="ECO:0007669"/>
    <property type="project" value="TreeGrafter"/>
</dbReference>
<feature type="compositionally biased region" description="Basic and acidic residues" evidence="1">
    <location>
        <begin position="267"/>
        <end position="276"/>
    </location>
</feature>
<feature type="compositionally biased region" description="Basic and acidic residues" evidence="1">
    <location>
        <begin position="383"/>
        <end position="395"/>
    </location>
</feature>
<feature type="compositionally biased region" description="Basic and acidic residues" evidence="1">
    <location>
        <begin position="318"/>
        <end position="331"/>
    </location>
</feature>
<protein>
    <recommendedName>
        <fullName evidence="2">CUE domain-containing protein</fullName>
    </recommendedName>
</protein>
<evidence type="ECO:0000259" key="2">
    <source>
        <dbReference type="PROSITE" id="PS51140"/>
    </source>
</evidence>
<dbReference type="PANTHER" id="PTHR16461">
    <property type="entry name" value="TOLL-INTERACTING PROTEIN"/>
    <property type="match status" value="1"/>
</dbReference>
<dbReference type="InterPro" id="IPR041807">
    <property type="entry name" value="Cue5/Don1_CUE"/>
</dbReference>
<accession>A0A9P9ABN8</accession>
<dbReference type="GO" id="GO:0005737">
    <property type="term" value="C:cytoplasm"/>
    <property type="evidence" value="ECO:0007669"/>
    <property type="project" value="TreeGrafter"/>
</dbReference>
<feature type="domain" description="CUE" evidence="2">
    <location>
        <begin position="78"/>
        <end position="121"/>
    </location>
</feature>
<evidence type="ECO:0000313" key="4">
    <source>
        <dbReference type="Proteomes" id="UP000770015"/>
    </source>
</evidence>
<keyword evidence="4" id="KW-1185">Reference proteome</keyword>
<feature type="compositionally biased region" description="Basic and acidic residues" evidence="1">
    <location>
        <begin position="123"/>
        <end position="135"/>
    </location>
</feature>
<dbReference type="InterPro" id="IPR009060">
    <property type="entry name" value="UBA-like_sf"/>
</dbReference>
<feature type="region of interest" description="Disordered" evidence="1">
    <location>
        <begin position="232"/>
        <end position="395"/>
    </location>
</feature>
<dbReference type="SMART" id="SM00546">
    <property type="entry name" value="CUE"/>
    <property type="match status" value="1"/>
</dbReference>
<feature type="compositionally biased region" description="Polar residues" evidence="1">
    <location>
        <begin position="351"/>
        <end position="364"/>
    </location>
</feature>
<feature type="compositionally biased region" description="Polar residues" evidence="1">
    <location>
        <begin position="173"/>
        <end position="191"/>
    </location>
</feature>
<comment type="caution">
    <text evidence="3">The sequence shown here is derived from an EMBL/GenBank/DDBJ whole genome shotgun (WGS) entry which is preliminary data.</text>
</comment>
<feature type="region of interest" description="Disordered" evidence="1">
    <location>
        <begin position="1"/>
        <end position="81"/>
    </location>
</feature>
<feature type="compositionally biased region" description="Basic and acidic residues" evidence="1">
    <location>
        <begin position="415"/>
        <end position="430"/>
    </location>
</feature>
<organism evidence="3 4">
    <name type="scientific">Plectosphaerella plurivora</name>
    <dbReference type="NCBI Taxonomy" id="936078"/>
    <lineage>
        <taxon>Eukaryota</taxon>
        <taxon>Fungi</taxon>
        <taxon>Dikarya</taxon>
        <taxon>Ascomycota</taxon>
        <taxon>Pezizomycotina</taxon>
        <taxon>Sordariomycetes</taxon>
        <taxon>Hypocreomycetidae</taxon>
        <taxon>Glomerellales</taxon>
        <taxon>Plectosphaerellaceae</taxon>
        <taxon>Plectosphaerella</taxon>
    </lineage>
</organism>
<name>A0A9P9ABN8_9PEZI</name>
<dbReference type="GO" id="GO:0006511">
    <property type="term" value="P:ubiquitin-dependent protein catabolic process"/>
    <property type="evidence" value="ECO:0007669"/>
    <property type="project" value="TreeGrafter"/>
</dbReference>
<proteinExistence type="predicted"/>
<dbReference type="OrthoDB" id="9942608at2759"/>